<proteinExistence type="predicted"/>
<organism evidence="1 2">
    <name type="scientific">Nitrosomonas communis</name>
    <dbReference type="NCBI Taxonomy" id="44574"/>
    <lineage>
        <taxon>Bacteria</taxon>
        <taxon>Pseudomonadati</taxon>
        <taxon>Pseudomonadota</taxon>
        <taxon>Betaproteobacteria</taxon>
        <taxon>Nitrosomonadales</taxon>
        <taxon>Nitrosomonadaceae</taxon>
        <taxon>Nitrosomonas</taxon>
    </lineage>
</organism>
<reference evidence="1 2" key="1">
    <citation type="submission" date="2016-10" db="EMBL/GenBank/DDBJ databases">
        <authorList>
            <person name="de Groot N.N."/>
        </authorList>
    </citation>
    <scope>NUCLEOTIDE SEQUENCE [LARGE SCALE GENOMIC DNA]</scope>
    <source>
        <strain evidence="1 2">Nm110</strain>
    </source>
</reference>
<gene>
    <name evidence="1" type="ORF">SAMN05421882_100494</name>
</gene>
<dbReference type="EMBL" id="FNNH01000004">
    <property type="protein sequence ID" value="SDW17664.1"/>
    <property type="molecule type" value="Genomic_DNA"/>
</dbReference>
<evidence type="ECO:0000313" key="2">
    <source>
        <dbReference type="Proteomes" id="UP000183454"/>
    </source>
</evidence>
<protein>
    <submittedName>
        <fullName evidence="1">Uncharacterized protein</fullName>
    </submittedName>
</protein>
<dbReference type="Proteomes" id="UP000183454">
    <property type="component" value="Unassembled WGS sequence"/>
</dbReference>
<sequence length="47" mass="5584">MVSMRVTMYCPAKMFFGNDLFLIVPEIQKQGIYESHLGHRGYRANWF</sequence>
<dbReference type="AlphaFoldDB" id="A0A1H2RFR3"/>
<accession>A0A1H2RFR3</accession>
<evidence type="ECO:0000313" key="1">
    <source>
        <dbReference type="EMBL" id="SDW17664.1"/>
    </source>
</evidence>
<name>A0A1H2RFR3_9PROT</name>